<dbReference type="OrthoDB" id="5428024at2759"/>
<evidence type="ECO:0000256" key="1">
    <source>
        <dbReference type="SAM" id="Coils"/>
    </source>
</evidence>
<sequence length="337" mass="35551">MSRLERSTSTIWNGCSNCTSSSSPKLASVETTSNSADAIISEARESLKSKLTGTNVVSTIGSGLSAIGGFVIFSPFGLVGVGLVALGTLTSAASSLVKKLIFEKGAATSFVEAIHKYSTSSDELQTLNEDIEKAKQQLLTSLALFLRALQIEAPPIPPGPGGPPTKPGSPKPGGGSPFSSNILKGIEGAIKGGSATKPWIGGGAKFATEFSNWLARGGAVDQAFGKAFPTVIKRLPLASIAIDVYSIINTWTGTNETLEKAEKLRKDIQNSKDEFRKRVQQYLSALEELVGNPALQLTLHKLMRLYNAISGRPGGSPGQHQERLCYRLCVRSGRGAT</sequence>
<organism evidence="3 4">
    <name type="scientific">Fusarium duplospermum</name>
    <dbReference type="NCBI Taxonomy" id="1325734"/>
    <lineage>
        <taxon>Eukaryota</taxon>
        <taxon>Fungi</taxon>
        <taxon>Dikarya</taxon>
        <taxon>Ascomycota</taxon>
        <taxon>Pezizomycotina</taxon>
        <taxon>Sordariomycetes</taxon>
        <taxon>Hypocreomycetidae</taxon>
        <taxon>Hypocreales</taxon>
        <taxon>Nectriaceae</taxon>
        <taxon>Fusarium</taxon>
        <taxon>Fusarium solani species complex</taxon>
    </lineage>
</organism>
<feature type="coiled-coil region" evidence="1">
    <location>
        <begin position="254"/>
        <end position="292"/>
    </location>
</feature>
<evidence type="ECO:0000313" key="4">
    <source>
        <dbReference type="Proteomes" id="UP000288168"/>
    </source>
</evidence>
<reference evidence="3 4" key="1">
    <citation type="submission" date="2017-06" db="EMBL/GenBank/DDBJ databases">
        <title>Comparative genomic analysis of Ambrosia Fusariam Clade fungi.</title>
        <authorList>
            <person name="Stajich J.E."/>
            <person name="Carrillo J."/>
            <person name="Kijimoto T."/>
            <person name="Eskalen A."/>
            <person name="O'Donnell K."/>
            <person name="Kasson M."/>
        </authorList>
    </citation>
    <scope>NUCLEOTIDE SEQUENCE [LARGE SCALE GENOMIC DNA]</scope>
    <source>
        <strain evidence="3 4">NRRL62584</strain>
    </source>
</reference>
<keyword evidence="4" id="KW-1185">Reference proteome</keyword>
<gene>
    <name evidence="3" type="ORF">CEP54_015570</name>
</gene>
<feature type="coiled-coil region" evidence="1">
    <location>
        <begin position="117"/>
        <end position="144"/>
    </location>
</feature>
<dbReference type="EMBL" id="NKCI01000379">
    <property type="protein sequence ID" value="RSL42194.1"/>
    <property type="molecule type" value="Genomic_DNA"/>
</dbReference>
<feature type="region of interest" description="Disordered" evidence="2">
    <location>
        <begin position="155"/>
        <end position="178"/>
    </location>
</feature>
<evidence type="ECO:0000256" key="2">
    <source>
        <dbReference type="SAM" id="MobiDB-lite"/>
    </source>
</evidence>
<dbReference type="AlphaFoldDB" id="A0A428NN37"/>
<keyword evidence="1" id="KW-0175">Coiled coil</keyword>
<name>A0A428NN37_9HYPO</name>
<comment type="caution">
    <text evidence="3">The sequence shown here is derived from an EMBL/GenBank/DDBJ whole genome shotgun (WGS) entry which is preliminary data.</text>
</comment>
<accession>A0A428NN37</accession>
<protein>
    <submittedName>
        <fullName evidence="3">Uncharacterized protein</fullName>
    </submittedName>
</protein>
<dbReference type="Proteomes" id="UP000288168">
    <property type="component" value="Unassembled WGS sequence"/>
</dbReference>
<proteinExistence type="predicted"/>
<feature type="compositionally biased region" description="Pro residues" evidence="2">
    <location>
        <begin position="155"/>
        <end position="170"/>
    </location>
</feature>
<evidence type="ECO:0000313" key="3">
    <source>
        <dbReference type="EMBL" id="RSL42194.1"/>
    </source>
</evidence>